<evidence type="ECO:0000256" key="1">
    <source>
        <dbReference type="SAM" id="MobiDB-lite"/>
    </source>
</evidence>
<evidence type="ECO:0000313" key="2">
    <source>
        <dbReference type="EMBL" id="KAL2328964.1"/>
    </source>
</evidence>
<protein>
    <recommendedName>
        <fullName evidence="4">F-box protein</fullName>
    </recommendedName>
</protein>
<dbReference type="AlphaFoldDB" id="A0ABD1LZK6"/>
<dbReference type="Proteomes" id="UP001603857">
    <property type="component" value="Unassembled WGS sequence"/>
</dbReference>
<proteinExistence type="predicted"/>
<evidence type="ECO:0000313" key="3">
    <source>
        <dbReference type="Proteomes" id="UP001603857"/>
    </source>
</evidence>
<evidence type="ECO:0008006" key="4">
    <source>
        <dbReference type="Google" id="ProtNLM"/>
    </source>
</evidence>
<dbReference type="InterPro" id="IPR037476">
    <property type="entry name" value="PCH1"/>
</dbReference>
<gene>
    <name evidence="2" type="ORF">Fmac_022391</name>
</gene>
<name>A0ABD1LZK6_9FABA</name>
<comment type="caution">
    <text evidence="2">The sequence shown here is derived from an EMBL/GenBank/DDBJ whole genome shotgun (WGS) entry which is preliminary data.</text>
</comment>
<keyword evidence="3" id="KW-1185">Reference proteome</keyword>
<feature type="region of interest" description="Disordered" evidence="1">
    <location>
        <begin position="144"/>
        <end position="166"/>
    </location>
</feature>
<dbReference type="EMBL" id="JBGMDY010000007">
    <property type="protein sequence ID" value="KAL2328964.1"/>
    <property type="molecule type" value="Genomic_DNA"/>
</dbReference>
<sequence length="726" mass="79094">MMPEAEDIATEACHDVEKVAAQAMHGNRSVWMAPWMRKDDKSATPACSGLGIGGEVKEEKEESGAEPRDLLGWLDGTSRHAEAVGEAARAKSVTFTDEADVVKSKKASNGSKSFPAFKVSQKLDGKSETEVFSGDVNVSLSRAGTSRAGLPSTSASAPAPAPAHALSRIQTPVTECRVLSQEVLPTAPLTKSPLDVEQKNLAVSTSLSNDFVKSASDTVPDERGKGKNVMPQFMHEPSEICQSSYNLSSQGRLTLTKCHAYSSLLIGERKMSSLLDPQRSFSSWMQGGIAHLSHDFMAGSDDGLYFVRGQHHEIEKYVVNPNITGQTVSPESTKPQIFYGLNSVVDQVPCSVHDMGSTKIYNRIDSVEELSRDRPKISQTTQHFLMSKKTDVNLSDRGQFFREPIASIKFKGNALNEIDDVSPPTSHHAQEGLKLKALGSSIKSERNENVQDFKSPTCLKNESSAETDTMDIDVLHKNNLPGDVPLQANKCSKDSQNLLTSQVPATCAREKTILKSAKPVLPDINQEPHELLAEESPVVDGETSTSRTHSLDLDHFLSHARSNSGSSSLGSDPSSRWVKRLKLCTLGSAHGTESTKIGETSLHEKVNNIFGKIMKDRKTSLVPELPAKVLTNGKSSFTEAKKTVEITLSDPWIQRWSHNGVAPSQKRQELGELHEPKSSNAVLEEFQKKQFPSIAAMALMGKAMNSLNPSELTKKGPVIVWNMKGF</sequence>
<feature type="region of interest" description="Disordered" evidence="1">
    <location>
        <begin position="42"/>
        <end position="72"/>
    </location>
</feature>
<organism evidence="2 3">
    <name type="scientific">Flemingia macrophylla</name>
    <dbReference type="NCBI Taxonomy" id="520843"/>
    <lineage>
        <taxon>Eukaryota</taxon>
        <taxon>Viridiplantae</taxon>
        <taxon>Streptophyta</taxon>
        <taxon>Embryophyta</taxon>
        <taxon>Tracheophyta</taxon>
        <taxon>Spermatophyta</taxon>
        <taxon>Magnoliopsida</taxon>
        <taxon>eudicotyledons</taxon>
        <taxon>Gunneridae</taxon>
        <taxon>Pentapetalae</taxon>
        <taxon>rosids</taxon>
        <taxon>fabids</taxon>
        <taxon>Fabales</taxon>
        <taxon>Fabaceae</taxon>
        <taxon>Papilionoideae</taxon>
        <taxon>50 kb inversion clade</taxon>
        <taxon>NPAAA clade</taxon>
        <taxon>indigoferoid/millettioid clade</taxon>
        <taxon>Phaseoleae</taxon>
        <taxon>Flemingia</taxon>
    </lineage>
</organism>
<dbReference type="PANTHER" id="PTHR36062">
    <property type="entry name" value="OS01G0687300 PROTEIN"/>
    <property type="match status" value="1"/>
</dbReference>
<reference evidence="2 3" key="1">
    <citation type="submission" date="2024-08" db="EMBL/GenBank/DDBJ databases">
        <title>Insights into the chromosomal genome structure of Flemingia macrophylla.</title>
        <authorList>
            <person name="Ding Y."/>
            <person name="Zhao Y."/>
            <person name="Bi W."/>
            <person name="Wu M."/>
            <person name="Zhao G."/>
            <person name="Gong Y."/>
            <person name="Li W."/>
            <person name="Zhang P."/>
        </authorList>
    </citation>
    <scope>NUCLEOTIDE SEQUENCE [LARGE SCALE GENOMIC DNA]</scope>
    <source>
        <strain evidence="2">DYQJB</strain>
        <tissue evidence="2">Leaf</tissue>
    </source>
</reference>
<accession>A0ABD1LZK6</accession>
<feature type="compositionally biased region" description="Basic and acidic residues" evidence="1">
    <location>
        <begin position="55"/>
        <end position="69"/>
    </location>
</feature>
<feature type="compositionally biased region" description="Low complexity" evidence="1">
    <location>
        <begin position="148"/>
        <end position="166"/>
    </location>
</feature>
<dbReference type="PANTHER" id="PTHR36062:SF1">
    <property type="entry name" value="OS01G0687300 PROTEIN"/>
    <property type="match status" value="1"/>
</dbReference>